<dbReference type="eggNOG" id="COG4970">
    <property type="taxonomic scope" value="Bacteria"/>
</dbReference>
<dbReference type="Proteomes" id="UP000000639">
    <property type="component" value="Chromosome"/>
</dbReference>
<keyword evidence="4" id="KW-0488">Methylation</keyword>
<keyword evidence="3" id="KW-1003">Cell membrane</keyword>
<evidence type="ECO:0000313" key="14">
    <source>
        <dbReference type="Proteomes" id="UP000000639"/>
    </source>
</evidence>
<dbReference type="InterPro" id="IPR045584">
    <property type="entry name" value="Pilin-like"/>
</dbReference>
<gene>
    <name evidence="13" type="ordered locus">Ping_3254</name>
</gene>
<sequence>MKFSSTKNSQGMTLLELLITLAIIIILSSIAVPSYRTFMANERFAIASNELYNAYRFARNEAIKTSSSMTLKPKTGGWVNGWQVTDSSGTVLLVSKKPHDSITVTGVAVTVKGMGALSGGGVTFLVEGLDGKSSCLSVLSSGQSQLTDEACP</sequence>
<keyword evidence="6 11" id="KW-0812">Transmembrane</keyword>
<dbReference type="SUPFAM" id="SSF54523">
    <property type="entry name" value="Pili subunits"/>
    <property type="match status" value="1"/>
</dbReference>
<feature type="transmembrane region" description="Helical" evidence="11">
    <location>
        <begin position="12"/>
        <end position="32"/>
    </location>
</feature>
<evidence type="ECO:0000256" key="2">
    <source>
        <dbReference type="ARBA" id="ARBA00021549"/>
    </source>
</evidence>
<evidence type="ECO:0000256" key="5">
    <source>
        <dbReference type="ARBA" id="ARBA00022519"/>
    </source>
</evidence>
<evidence type="ECO:0000256" key="8">
    <source>
        <dbReference type="ARBA" id="ARBA00023136"/>
    </source>
</evidence>
<dbReference type="OrthoDB" id="6215431at2"/>
<comment type="similarity">
    <text evidence="9">Belongs to the GSP H family.</text>
</comment>
<evidence type="ECO:0000256" key="9">
    <source>
        <dbReference type="ARBA" id="ARBA00025772"/>
    </source>
</evidence>
<evidence type="ECO:0000256" key="3">
    <source>
        <dbReference type="ARBA" id="ARBA00022475"/>
    </source>
</evidence>
<feature type="domain" description="General secretion pathway GspH" evidence="12">
    <location>
        <begin position="47"/>
        <end position="142"/>
    </location>
</feature>
<keyword evidence="8 11" id="KW-0472">Membrane</keyword>
<dbReference type="GO" id="GO:0015628">
    <property type="term" value="P:protein secretion by the type II secretion system"/>
    <property type="evidence" value="ECO:0007669"/>
    <property type="project" value="InterPro"/>
</dbReference>
<keyword evidence="7 11" id="KW-1133">Transmembrane helix</keyword>
<dbReference type="GO" id="GO:0005886">
    <property type="term" value="C:plasma membrane"/>
    <property type="evidence" value="ECO:0007669"/>
    <property type="project" value="UniProtKB-SubCell"/>
</dbReference>
<evidence type="ECO:0000256" key="1">
    <source>
        <dbReference type="ARBA" id="ARBA00004377"/>
    </source>
</evidence>
<dbReference type="HOGENOM" id="CLU_084761_5_3_6"/>
<evidence type="ECO:0000256" key="7">
    <source>
        <dbReference type="ARBA" id="ARBA00022989"/>
    </source>
</evidence>
<comment type="subcellular location">
    <subcellularLocation>
        <location evidence="1">Cell inner membrane</location>
        <topology evidence="1">Single-pass membrane protein</topology>
    </subcellularLocation>
</comment>
<dbReference type="KEGG" id="pin:Ping_3254"/>
<evidence type="ECO:0000256" key="10">
    <source>
        <dbReference type="ARBA" id="ARBA00030775"/>
    </source>
</evidence>
<dbReference type="PROSITE" id="PS00409">
    <property type="entry name" value="PROKAR_NTER_METHYL"/>
    <property type="match status" value="1"/>
</dbReference>
<evidence type="ECO:0000256" key="6">
    <source>
        <dbReference type="ARBA" id="ARBA00022692"/>
    </source>
</evidence>
<reference evidence="13 14" key="1">
    <citation type="submission" date="2007-01" db="EMBL/GenBank/DDBJ databases">
        <title>Complete sequence of Psychromonas ingrahamii 37.</title>
        <authorList>
            <consortium name="US DOE Joint Genome Institute"/>
            <person name="Copeland A."/>
            <person name="Lucas S."/>
            <person name="Lapidus A."/>
            <person name="Barry K."/>
            <person name="Detter J.C."/>
            <person name="Glavina del Rio T."/>
            <person name="Hammon N."/>
            <person name="Israni S."/>
            <person name="Dalin E."/>
            <person name="Tice H."/>
            <person name="Pitluck S."/>
            <person name="Thompson L.S."/>
            <person name="Brettin T."/>
            <person name="Bruce D."/>
            <person name="Han C."/>
            <person name="Tapia R."/>
            <person name="Schmutz J."/>
            <person name="Larimer F."/>
            <person name="Land M."/>
            <person name="Hauser L."/>
            <person name="Kyrpides N."/>
            <person name="Ivanova N."/>
            <person name="Staley J."/>
            <person name="Richardson P."/>
        </authorList>
    </citation>
    <scope>NUCLEOTIDE SEQUENCE [LARGE SCALE GENOMIC DNA]</scope>
    <source>
        <strain evidence="13 14">37</strain>
    </source>
</reference>
<evidence type="ECO:0000256" key="4">
    <source>
        <dbReference type="ARBA" id="ARBA00022481"/>
    </source>
</evidence>
<dbReference type="RefSeq" id="WP_011771493.1">
    <property type="nucleotide sequence ID" value="NC_008709.1"/>
</dbReference>
<dbReference type="Pfam" id="PF12019">
    <property type="entry name" value="GspH"/>
    <property type="match status" value="1"/>
</dbReference>
<evidence type="ECO:0000256" key="11">
    <source>
        <dbReference type="SAM" id="Phobius"/>
    </source>
</evidence>
<accession>A1SZM6</accession>
<protein>
    <recommendedName>
        <fullName evidence="2">Type II secretion system protein H</fullName>
    </recommendedName>
    <alternativeName>
        <fullName evidence="10">General secretion pathway protein H</fullName>
    </alternativeName>
</protein>
<dbReference type="Pfam" id="PF07963">
    <property type="entry name" value="N_methyl"/>
    <property type="match status" value="1"/>
</dbReference>
<dbReference type="InterPro" id="IPR012902">
    <property type="entry name" value="N_methyl_site"/>
</dbReference>
<proteinExistence type="inferred from homology"/>
<name>A1SZM6_PSYIN</name>
<dbReference type="EMBL" id="CP000510">
    <property type="protein sequence ID" value="ABM04941.1"/>
    <property type="molecule type" value="Genomic_DNA"/>
</dbReference>
<dbReference type="NCBIfam" id="TIGR02532">
    <property type="entry name" value="IV_pilin_GFxxxE"/>
    <property type="match status" value="1"/>
</dbReference>
<organism evidence="13 14">
    <name type="scientific">Psychromonas ingrahamii (strain DSM 17664 / CCUG 51855 / 37)</name>
    <dbReference type="NCBI Taxonomy" id="357804"/>
    <lineage>
        <taxon>Bacteria</taxon>
        <taxon>Pseudomonadati</taxon>
        <taxon>Pseudomonadota</taxon>
        <taxon>Gammaproteobacteria</taxon>
        <taxon>Alteromonadales</taxon>
        <taxon>Psychromonadaceae</taxon>
        <taxon>Psychromonas</taxon>
    </lineage>
</organism>
<evidence type="ECO:0000313" key="13">
    <source>
        <dbReference type="EMBL" id="ABM04941.1"/>
    </source>
</evidence>
<keyword evidence="5" id="KW-0997">Cell inner membrane</keyword>
<evidence type="ECO:0000259" key="12">
    <source>
        <dbReference type="Pfam" id="PF12019"/>
    </source>
</evidence>
<dbReference type="STRING" id="357804.Ping_3254"/>
<dbReference type="AlphaFoldDB" id="A1SZM6"/>
<dbReference type="GO" id="GO:0015627">
    <property type="term" value="C:type II protein secretion system complex"/>
    <property type="evidence" value="ECO:0007669"/>
    <property type="project" value="InterPro"/>
</dbReference>
<dbReference type="InterPro" id="IPR022346">
    <property type="entry name" value="T2SS_GspH"/>
</dbReference>
<keyword evidence="14" id="KW-1185">Reference proteome</keyword>
<dbReference type="Gene3D" id="3.55.40.10">
    <property type="entry name" value="minor pseudopilin epsh domain"/>
    <property type="match status" value="1"/>
</dbReference>